<name>N6UJ25_DENPD</name>
<evidence type="ECO:0000313" key="2">
    <source>
        <dbReference type="EMBL" id="ENN81750.1"/>
    </source>
</evidence>
<gene>
    <name evidence="2" type="ORF">YQE_01843</name>
</gene>
<feature type="non-terminal residue" evidence="2">
    <location>
        <position position="1"/>
    </location>
</feature>
<feature type="region of interest" description="Disordered" evidence="1">
    <location>
        <begin position="85"/>
        <end position="119"/>
    </location>
</feature>
<reference evidence="2" key="1">
    <citation type="journal article" date="2013" name="Genome Biol.">
        <title>Draft genome of the mountain pine beetle, Dendroctonus ponderosae Hopkins, a major forest pest.</title>
        <authorList>
            <person name="Keeling C.I."/>
            <person name="Yuen M.M."/>
            <person name="Liao N.Y."/>
            <person name="Docking T.R."/>
            <person name="Chan S.K."/>
            <person name="Taylor G.A."/>
            <person name="Palmquist D.L."/>
            <person name="Jackman S.D."/>
            <person name="Nguyen A."/>
            <person name="Li M."/>
            <person name="Henderson H."/>
            <person name="Janes J.K."/>
            <person name="Zhao Y."/>
            <person name="Pandoh P."/>
            <person name="Moore R."/>
            <person name="Sperling F.A."/>
            <person name="Huber D.P."/>
            <person name="Birol I."/>
            <person name="Jones S.J."/>
            <person name="Bohlmann J."/>
        </authorList>
    </citation>
    <scope>NUCLEOTIDE SEQUENCE</scope>
</reference>
<proteinExistence type="predicted"/>
<evidence type="ECO:0000256" key="1">
    <source>
        <dbReference type="SAM" id="MobiDB-lite"/>
    </source>
</evidence>
<organism evidence="2">
    <name type="scientific">Dendroctonus ponderosae</name>
    <name type="common">Mountain pine beetle</name>
    <dbReference type="NCBI Taxonomy" id="77166"/>
    <lineage>
        <taxon>Eukaryota</taxon>
        <taxon>Metazoa</taxon>
        <taxon>Ecdysozoa</taxon>
        <taxon>Arthropoda</taxon>
        <taxon>Hexapoda</taxon>
        <taxon>Insecta</taxon>
        <taxon>Pterygota</taxon>
        <taxon>Neoptera</taxon>
        <taxon>Endopterygota</taxon>
        <taxon>Coleoptera</taxon>
        <taxon>Polyphaga</taxon>
        <taxon>Cucujiformia</taxon>
        <taxon>Curculionidae</taxon>
        <taxon>Scolytinae</taxon>
        <taxon>Dendroctonus</taxon>
    </lineage>
</organism>
<protein>
    <submittedName>
        <fullName evidence="2">Uncharacterized protein</fullName>
    </submittedName>
</protein>
<dbReference type="EMBL" id="KB740064">
    <property type="protein sequence ID" value="ENN81750.1"/>
    <property type="molecule type" value="Genomic_DNA"/>
</dbReference>
<dbReference type="OrthoDB" id="6022300at2759"/>
<sequence>MEYDSDRKVEEENRLVGKDCFSKIWPRDNYGTNSISNPIGQYQRAMCYDNGESSSLDYGEWNQTRSNLPNGNSCLLHIARVLTPSPPYRQQRSPPMDDGSQESQDRTLKSSSVFARDPVNRESAGATDIACARHEFSGTRFKVGDSEFRSEHRATLQDIAVLWYSWGPQMEYQLPPQQPQVANSPVAPVSGHPVAVGVMQGTLTHVQAGLQNTNGTPEVQDAHRWSQYQHLWRQHVYMNGFYQPNRCEEIFL</sequence>
<dbReference type="HOGENOM" id="CLU_1103735_0_0_1"/>
<accession>N6UJ25</accession>
<dbReference type="AlphaFoldDB" id="N6UJ25"/>